<feature type="region of interest" description="Disordered" evidence="1">
    <location>
        <begin position="1"/>
        <end position="22"/>
    </location>
</feature>
<dbReference type="EMBL" id="MCGR01000001">
    <property type="protein sequence ID" value="ORY92597.1"/>
    <property type="molecule type" value="Genomic_DNA"/>
</dbReference>
<proteinExistence type="predicted"/>
<sequence length="174" mass="19860">MHNPLEARSPPSPPPAEVDDEALRPLPSLPTEIWQRIIQLTLPRLSYKTFRERYDTLLVLCRVNKLWAALAQRELYSHVWLNHEVSGTAFLANYSSSLARTTKSLRLNEEHRSSLEGIATALMHDLTGTLPRLTVLPAPSRPLLPLRQIGRRLDTRNRQPPSSGIPRTHTRRKI</sequence>
<dbReference type="AlphaFoldDB" id="A0A1Y2G5G7"/>
<evidence type="ECO:0000256" key="1">
    <source>
        <dbReference type="SAM" id="MobiDB-lite"/>
    </source>
</evidence>
<evidence type="ECO:0000313" key="3">
    <source>
        <dbReference type="Proteomes" id="UP000193467"/>
    </source>
</evidence>
<evidence type="ECO:0008006" key="4">
    <source>
        <dbReference type="Google" id="ProtNLM"/>
    </source>
</evidence>
<protein>
    <recommendedName>
        <fullName evidence="4">F-box domain-containing protein</fullName>
    </recommendedName>
</protein>
<reference evidence="2 3" key="1">
    <citation type="submission" date="2016-07" db="EMBL/GenBank/DDBJ databases">
        <title>Pervasive Adenine N6-methylation of Active Genes in Fungi.</title>
        <authorList>
            <consortium name="DOE Joint Genome Institute"/>
            <person name="Mondo S.J."/>
            <person name="Dannebaum R.O."/>
            <person name="Kuo R.C."/>
            <person name="Labutti K."/>
            <person name="Haridas S."/>
            <person name="Kuo A."/>
            <person name="Salamov A."/>
            <person name="Ahrendt S.R."/>
            <person name="Lipzen A."/>
            <person name="Sullivan W."/>
            <person name="Andreopoulos W.B."/>
            <person name="Clum A."/>
            <person name="Lindquist E."/>
            <person name="Daum C."/>
            <person name="Ramamoorthy G.K."/>
            <person name="Gryganskyi A."/>
            <person name="Culley D."/>
            <person name="Magnuson J.K."/>
            <person name="James T.Y."/>
            <person name="O'Malley M.A."/>
            <person name="Stajich J.E."/>
            <person name="Spatafora J.W."/>
            <person name="Visel A."/>
            <person name="Grigoriev I.V."/>
        </authorList>
    </citation>
    <scope>NUCLEOTIDE SEQUENCE [LARGE SCALE GENOMIC DNA]</scope>
    <source>
        <strain evidence="2 3">62-1032</strain>
    </source>
</reference>
<comment type="caution">
    <text evidence="2">The sequence shown here is derived from an EMBL/GenBank/DDBJ whole genome shotgun (WGS) entry which is preliminary data.</text>
</comment>
<organism evidence="2 3">
    <name type="scientific">Leucosporidium creatinivorum</name>
    <dbReference type="NCBI Taxonomy" id="106004"/>
    <lineage>
        <taxon>Eukaryota</taxon>
        <taxon>Fungi</taxon>
        <taxon>Dikarya</taxon>
        <taxon>Basidiomycota</taxon>
        <taxon>Pucciniomycotina</taxon>
        <taxon>Microbotryomycetes</taxon>
        <taxon>Leucosporidiales</taxon>
        <taxon>Leucosporidium</taxon>
    </lineage>
</organism>
<gene>
    <name evidence="2" type="ORF">BCR35DRAFT_4394</name>
</gene>
<keyword evidence="3" id="KW-1185">Reference proteome</keyword>
<evidence type="ECO:0000313" key="2">
    <source>
        <dbReference type="EMBL" id="ORY92597.1"/>
    </source>
</evidence>
<dbReference type="InParanoid" id="A0A1Y2G5G7"/>
<feature type="region of interest" description="Disordered" evidence="1">
    <location>
        <begin position="147"/>
        <end position="174"/>
    </location>
</feature>
<name>A0A1Y2G5G7_9BASI</name>
<dbReference type="Proteomes" id="UP000193467">
    <property type="component" value="Unassembled WGS sequence"/>
</dbReference>
<accession>A0A1Y2G5G7</accession>